<accession>A0A255E4F5</accession>
<proteinExistence type="predicted"/>
<dbReference type="RefSeq" id="WP_094451035.1">
    <property type="nucleotide sequence ID" value="NZ_NMVI01000018.1"/>
</dbReference>
<dbReference type="AlphaFoldDB" id="A0A255E4F5"/>
<feature type="compositionally biased region" description="Low complexity" evidence="1">
    <location>
        <begin position="125"/>
        <end position="135"/>
    </location>
</feature>
<evidence type="ECO:0000313" key="2">
    <source>
        <dbReference type="EMBL" id="OYN86467.1"/>
    </source>
</evidence>
<dbReference type="EMBL" id="NMVI01000018">
    <property type="protein sequence ID" value="OYN86467.1"/>
    <property type="molecule type" value="Genomic_DNA"/>
</dbReference>
<feature type="region of interest" description="Disordered" evidence="1">
    <location>
        <begin position="119"/>
        <end position="170"/>
    </location>
</feature>
<comment type="caution">
    <text evidence="2">The sequence shown here is derived from an EMBL/GenBank/DDBJ whole genome shotgun (WGS) entry which is preliminary data.</text>
</comment>
<name>A0A255E4F5_9ACTN</name>
<gene>
    <name evidence="2" type="ORF">CGZ92_08950</name>
</gene>
<sequence>MTRTVEMFDRYGHEVDAEPSPEGFLELDDQVAEVGADQDRRDVFMTDSDAWNLNVNPDAITLEDVEGDGEQWELRDLDRDLGAAPHWPHPPYVLPMAADVALALATAVREQLVLRPGGVNGALWRSPRTPRSRTPSTPPSATGRWWTPPTSSSPQRERLRDAGEKLGPWT</sequence>
<reference evidence="2 3" key="1">
    <citation type="submission" date="2017-07" db="EMBL/GenBank/DDBJ databases">
        <title>Draft whole genome sequences of clinical Proprionibacteriaceae strains.</title>
        <authorList>
            <person name="Bernier A.-M."/>
            <person name="Bernard K."/>
            <person name="Domingo M.-C."/>
        </authorList>
    </citation>
    <scope>NUCLEOTIDE SEQUENCE [LARGE SCALE GENOMIC DNA]</scope>
    <source>
        <strain evidence="2 3">NML 160184</strain>
    </source>
</reference>
<evidence type="ECO:0000313" key="3">
    <source>
        <dbReference type="Proteomes" id="UP000216533"/>
    </source>
</evidence>
<dbReference type="Proteomes" id="UP000216533">
    <property type="component" value="Unassembled WGS sequence"/>
</dbReference>
<feature type="compositionally biased region" description="Basic and acidic residues" evidence="1">
    <location>
        <begin position="155"/>
        <end position="164"/>
    </location>
</feature>
<evidence type="ECO:0000256" key="1">
    <source>
        <dbReference type="SAM" id="MobiDB-lite"/>
    </source>
</evidence>
<organism evidence="2 3">
    <name type="scientific">Parenemella sanctibonifatiensis</name>
    <dbReference type="NCBI Taxonomy" id="2016505"/>
    <lineage>
        <taxon>Bacteria</taxon>
        <taxon>Bacillati</taxon>
        <taxon>Actinomycetota</taxon>
        <taxon>Actinomycetes</taxon>
        <taxon>Propionibacteriales</taxon>
        <taxon>Propionibacteriaceae</taxon>
        <taxon>Parenemella</taxon>
    </lineage>
</organism>
<protein>
    <submittedName>
        <fullName evidence="2">Uncharacterized protein</fullName>
    </submittedName>
</protein>